<protein>
    <recommendedName>
        <fullName evidence="13">tRNA(Ile)-lysidine synthase</fullName>
        <ecNumber evidence="13">6.3.4.19</ecNumber>
    </recommendedName>
    <alternativeName>
        <fullName evidence="13">tRNA(Ile)-2-lysyl-cytidine synthase</fullName>
    </alternativeName>
    <alternativeName>
        <fullName evidence="13">tRNA(Ile)-lysidine synthetase</fullName>
    </alternativeName>
</protein>
<dbReference type="Pfam" id="PF01171">
    <property type="entry name" value="ATP_bind_3"/>
    <property type="match status" value="1"/>
</dbReference>
<dbReference type="Pfam" id="PF00156">
    <property type="entry name" value="Pribosyltran"/>
    <property type="match status" value="1"/>
</dbReference>
<evidence type="ECO:0000256" key="7">
    <source>
        <dbReference type="ARBA" id="ARBA00022694"/>
    </source>
</evidence>
<evidence type="ECO:0000256" key="14">
    <source>
        <dbReference type="SAM" id="MobiDB-lite"/>
    </source>
</evidence>
<keyword evidence="3 13" id="KW-0963">Cytoplasm</keyword>
<dbReference type="InterPro" id="IPR015262">
    <property type="entry name" value="tRNA_Ile_lys_synt_subst-bd"/>
</dbReference>
<evidence type="ECO:0000256" key="5">
    <source>
        <dbReference type="ARBA" id="ARBA00022676"/>
    </source>
</evidence>
<keyword evidence="19" id="KW-1185">Reference proteome</keyword>
<dbReference type="SUPFAM" id="SSF82829">
    <property type="entry name" value="MesJ substrate recognition domain-like"/>
    <property type="match status" value="1"/>
</dbReference>
<evidence type="ECO:0000256" key="3">
    <source>
        <dbReference type="ARBA" id="ARBA00022490"/>
    </source>
</evidence>
<evidence type="ECO:0000256" key="9">
    <source>
        <dbReference type="ARBA" id="ARBA00022741"/>
    </source>
</evidence>
<dbReference type="HOGENOM" id="CLU_018869_4_1_11"/>
<feature type="domain" description="tRNA(Ile)-lysidine/2-thiocytidine synthase N-terminal" evidence="16">
    <location>
        <begin position="60"/>
        <end position="232"/>
    </location>
</feature>
<keyword evidence="5 18" id="KW-0328">Glycosyltransferase</keyword>
<dbReference type="CDD" id="cd01992">
    <property type="entry name" value="TilS_N"/>
    <property type="match status" value="1"/>
</dbReference>
<evidence type="ECO:0000256" key="11">
    <source>
        <dbReference type="ARBA" id="ARBA00022842"/>
    </source>
</evidence>
<evidence type="ECO:0000313" key="18">
    <source>
        <dbReference type="EMBL" id="CAJ65210.1"/>
    </source>
</evidence>
<comment type="domain">
    <text evidence="13">The N-terminal region contains the highly conserved SGGXDS motif, predicted to be a P-loop motif involved in ATP binding.</text>
</comment>
<dbReference type="GO" id="GO:0006400">
    <property type="term" value="P:tRNA modification"/>
    <property type="evidence" value="ECO:0007669"/>
    <property type="project" value="UniProtKB-UniRule"/>
</dbReference>
<dbReference type="Gene3D" id="3.40.50.620">
    <property type="entry name" value="HUPs"/>
    <property type="match status" value="1"/>
</dbReference>
<dbReference type="NCBIfam" id="TIGR02432">
    <property type="entry name" value="lysidine_TilS_N"/>
    <property type="match status" value="1"/>
</dbReference>
<dbReference type="GO" id="GO:0052657">
    <property type="term" value="F:guanine phosphoribosyltransferase activity"/>
    <property type="evidence" value="ECO:0007669"/>
    <property type="project" value="UniProtKB-ARBA"/>
</dbReference>
<feature type="region of interest" description="Disordered" evidence="14">
    <location>
        <begin position="425"/>
        <end position="449"/>
    </location>
</feature>
<dbReference type="InterPro" id="IPR014729">
    <property type="entry name" value="Rossmann-like_a/b/a_fold"/>
</dbReference>
<evidence type="ECO:0000256" key="12">
    <source>
        <dbReference type="ARBA" id="ARBA00048539"/>
    </source>
</evidence>
<evidence type="ECO:0000256" key="1">
    <source>
        <dbReference type="ARBA" id="ARBA00001946"/>
    </source>
</evidence>
<dbReference type="GO" id="GO:0006177">
    <property type="term" value="P:GMP biosynthetic process"/>
    <property type="evidence" value="ECO:0007669"/>
    <property type="project" value="UniProtKB-ARBA"/>
</dbReference>
<evidence type="ECO:0000313" key="19">
    <source>
        <dbReference type="Proteomes" id="UP000000657"/>
    </source>
</evidence>
<name>Q0RBH6_FRAAA</name>
<dbReference type="GO" id="GO:0032267">
    <property type="term" value="F:tRNA(Ile)-lysidine synthase activity"/>
    <property type="evidence" value="ECO:0007669"/>
    <property type="project" value="UniProtKB-EC"/>
</dbReference>
<evidence type="ECO:0000259" key="17">
    <source>
        <dbReference type="Pfam" id="PF09179"/>
    </source>
</evidence>
<dbReference type="InterPro" id="IPR000836">
    <property type="entry name" value="PRTase_dom"/>
</dbReference>
<dbReference type="PANTHER" id="PTHR43033:SF1">
    <property type="entry name" value="TRNA(ILE)-LYSIDINE SYNTHASE-RELATED"/>
    <property type="match status" value="1"/>
</dbReference>
<dbReference type="EMBL" id="CT573213">
    <property type="protein sequence ID" value="CAJ65210.1"/>
    <property type="molecule type" value="Genomic_DNA"/>
</dbReference>
<dbReference type="GO" id="GO:0005737">
    <property type="term" value="C:cytoplasm"/>
    <property type="evidence" value="ECO:0007669"/>
    <property type="project" value="UniProtKB-SubCell"/>
</dbReference>
<evidence type="ECO:0000259" key="16">
    <source>
        <dbReference type="Pfam" id="PF01171"/>
    </source>
</evidence>
<evidence type="ECO:0000256" key="2">
    <source>
        <dbReference type="ARBA" id="ARBA00004496"/>
    </source>
</evidence>
<dbReference type="AlphaFoldDB" id="Q0RBH6"/>
<feature type="binding site" evidence="13">
    <location>
        <begin position="65"/>
        <end position="70"/>
    </location>
    <ligand>
        <name>ATP</name>
        <dbReference type="ChEBI" id="CHEBI:30616"/>
    </ligand>
</feature>
<dbReference type="GO" id="GO:0006188">
    <property type="term" value="P:IMP biosynthetic process"/>
    <property type="evidence" value="ECO:0007669"/>
    <property type="project" value="UniProtKB-ARBA"/>
</dbReference>
<keyword evidence="9 13" id="KW-0547">Nucleotide-binding</keyword>
<dbReference type="InterPro" id="IPR005904">
    <property type="entry name" value="Hxn_phspho_trans"/>
</dbReference>
<sequence length="630" mass="65115">MTRSAAGSDHHDAAAGPAAGGPHDQAARTARPGRAPDPAVAAVRFAVRNAVADLDPGALVLVACSGGPDSMSLAAALAFVAPRRALRAGLLVVDHGWDPASAERAHGVAERGEALGLRPVEVLTAHAPRSEGAARDARRDALLAAAARLGARAVLIGHTLDDQAETVLLRLARGSGARSLGGMRPRDGLLRRPLLGLRREQTRAACLAERLPVWDDPTNEDPAFARARVRHRVLPLLEAELGPGIAESLARGAELLRADADALDATAADAYASAGTAAHGGPVAGPAAGPAVGPAVGPWTDPMHAAGPGPRPAGAPGPTGGEVGFAVATLAALPAAIRGRVLRRAALDVGASASALRAEHVWAVEELVTRWRGQKPVPLPGGVLARRWADRITLTGPVAPPWPPAGPADRGPDLAAAAYFEEDDQVSQAATTTPDAGSPHEGPRAATTHPDIDEVLVTADEIATKIAELAARVDADYAGREILLVGVLKGAVMVMADLSRALAVPLTMEFMAVSSYGSSTSSSGVVRILKDLDRSIEGRDVLVVEDIIDSGLTLSWLLKNLRSRGPASLEVLALFRKPEAITVDVDVRYVGFDIPSAFVVGYGLDYSEYYRTLPFVGTLTPAAIERGAPA</sequence>
<dbReference type="OrthoDB" id="9802824at2"/>
<dbReference type="EC" id="6.3.4.19" evidence="13"/>
<dbReference type="CDD" id="cd06223">
    <property type="entry name" value="PRTases_typeI"/>
    <property type="match status" value="1"/>
</dbReference>
<keyword evidence="8" id="KW-0479">Metal-binding</keyword>
<dbReference type="InterPro" id="IPR012795">
    <property type="entry name" value="tRNA_Ile_lys_synt_N"/>
</dbReference>
<comment type="subcellular location">
    <subcellularLocation>
        <location evidence="2 13">Cytoplasm</location>
    </subcellularLocation>
</comment>
<proteinExistence type="inferred from homology"/>
<feature type="domain" description="tRNA(Ile)-lysidine synthase substrate-binding" evidence="17">
    <location>
        <begin position="326"/>
        <end position="392"/>
    </location>
</feature>
<dbReference type="eggNOG" id="COG0634">
    <property type="taxonomic scope" value="Bacteria"/>
</dbReference>
<dbReference type="PANTHER" id="PTHR43033">
    <property type="entry name" value="TRNA(ILE)-LYSIDINE SYNTHASE-RELATED"/>
    <property type="match status" value="1"/>
</dbReference>
<feature type="compositionally biased region" description="Low complexity" evidence="14">
    <location>
        <begin position="14"/>
        <end position="24"/>
    </location>
</feature>
<dbReference type="HAMAP" id="MF_01161">
    <property type="entry name" value="tRNA_Ile_lys_synt"/>
    <property type="match status" value="1"/>
</dbReference>
<dbReference type="SUPFAM" id="SSF52402">
    <property type="entry name" value="Adenine nucleotide alpha hydrolases-like"/>
    <property type="match status" value="1"/>
</dbReference>
<dbReference type="STRING" id="326424.FRAAL6587"/>
<dbReference type="FunFam" id="3.40.50.2020:FF:000006">
    <property type="entry name" value="Hypoxanthine phosphoribosyltransferase"/>
    <property type="match status" value="1"/>
</dbReference>
<keyword evidence="4 13" id="KW-0436">Ligase</keyword>
<comment type="cofactor">
    <cofactor evidence="1">
        <name>Mg(2+)</name>
        <dbReference type="ChEBI" id="CHEBI:18420"/>
    </cofactor>
</comment>
<dbReference type="InterPro" id="IPR011063">
    <property type="entry name" value="TilS/TtcA_N"/>
</dbReference>
<evidence type="ECO:0000256" key="13">
    <source>
        <dbReference type="HAMAP-Rule" id="MF_01161"/>
    </source>
</evidence>
<keyword evidence="7 13" id="KW-0819">tRNA processing</keyword>
<evidence type="ECO:0000256" key="10">
    <source>
        <dbReference type="ARBA" id="ARBA00022840"/>
    </source>
</evidence>
<dbReference type="GO" id="GO:0046872">
    <property type="term" value="F:metal ion binding"/>
    <property type="evidence" value="ECO:0007669"/>
    <property type="project" value="UniProtKB-KW"/>
</dbReference>
<feature type="domain" description="Phosphoribosyltransferase" evidence="15">
    <location>
        <begin position="461"/>
        <end position="606"/>
    </location>
</feature>
<dbReference type="InterPro" id="IPR029057">
    <property type="entry name" value="PRTase-like"/>
</dbReference>
<keyword evidence="10 13" id="KW-0067">ATP-binding</keyword>
<dbReference type="Pfam" id="PF09179">
    <property type="entry name" value="TilS"/>
    <property type="match status" value="1"/>
</dbReference>
<dbReference type="GO" id="GO:0005524">
    <property type="term" value="F:ATP binding"/>
    <property type="evidence" value="ECO:0007669"/>
    <property type="project" value="UniProtKB-UniRule"/>
</dbReference>
<dbReference type="GO" id="GO:0006166">
    <property type="term" value="P:purine ribonucleoside salvage"/>
    <property type="evidence" value="ECO:0007669"/>
    <property type="project" value="InterPro"/>
</dbReference>
<dbReference type="InterPro" id="IPR012094">
    <property type="entry name" value="tRNA_Ile_lys_synt"/>
</dbReference>
<gene>
    <name evidence="18" type="primary">hpt</name>
    <name evidence="13" type="synonym">tilS</name>
    <name evidence="18" type="ordered locus">FRAAL6587</name>
</gene>
<reference evidence="18 19" key="1">
    <citation type="journal article" date="2007" name="Genome Res.">
        <title>Genome characteristics of facultatively symbiotic Frankia sp. strains reflect host range and host plant biogeography.</title>
        <authorList>
            <person name="Normand P."/>
            <person name="Lapierre P."/>
            <person name="Tisa L.S."/>
            <person name="Gogarten J.P."/>
            <person name="Alloisio N."/>
            <person name="Bagnarol E."/>
            <person name="Bassi C.A."/>
            <person name="Berry A.M."/>
            <person name="Bickhart D.M."/>
            <person name="Choisne N."/>
            <person name="Couloux A."/>
            <person name="Cournoyer B."/>
            <person name="Cruveiller S."/>
            <person name="Daubin V."/>
            <person name="Demange N."/>
            <person name="Francino M.P."/>
            <person name="Goltsman E."/>
            <person name="Huang Y."/>
            <person name="Kopp O.R."/>
            <person name="Labarre L."/>
            <person name="Lapidus A."/>
            <person name="Lavire C."/>
            <person name="Marechal J."/>
            <person name="Martinez M."/>
            <person name="Mastronunzio J.E."/>
            <person name="Mullin B.C."/>
            <person name="Niemann J."/>
            <person name="Pujic P."/>
            <person name="Rawnsley T."/>
            <person name="Rouy Z."/>
            <person name="Schenowitz C."/>
            <person name="Sellstedt A."/>
            <person name="Tavares F."/>
            <person name="Tomkins J.P."/>
            <person name="Vallenet D."/>
            <person name="Valverde C."/>
            <person name="Wall L.G."/>
            <person name="Wang Y."/>
            <person name="Medigue C."/>
            <person name="Benson D.R."/>
        </authorList>
    </citation>
    <scope>NUCLEOTIDE SEQUENCE [LARGE SCALE GENOMIC DNA]</scope>
    <source>
        <strain evidence="19">DSM 45986 / CECT 9034 / ACN14a</strain>
    </source>
</reference>
<evidence type="ECO:0000256" key="8">
    <source>
        <dbReference type="ARBA" id="ARBA00022723"/>
    </source>
</evidence>
<dbReference type="GO" id="GO:0004422">
    <property type="term" value="F:hypoxanthine phosphoribosyltransferase activity"/>
    <property type="evidence" value="ECO:0007669"/>
    <property type="project" value="InterPro"/>
</dbReference>
<keyword evidence="6 18" id="KW-0808">Transferase</keyword>
<dbReference type="KEGG" id="fal:FRAAL6587"/>
<dbReference type="eggNOG" id="COG0037">
    <property type="taxonomic scope" value="Bacteria"/>
</dbReference>
<dbReference type="RefSeq" id="WP_011607624.1">
    <property type="nucleotide sequence ID" value="NC_008278.1"/>
</dbReference>
<dbReference type="NCBIfam" id="TIGR01203">
    <property type="entry name" value="HGPRTase"/>
    <property type="match status" value="1"/>
</dbReference>
<evidence type="ECO:0000256" key="4">
    <source>
        <dbReference type="ARBA" id="ARBA00022598"/>
    </source>
</evidence>
<evidence type="ECO:0000256" key="6">
    <source>
        <dbReference type="ARBA" id="ARBA00022679"/>
    </source>
</evidence>
<dbReference type="SUPFAM" id="SSF53271">
    <property type="entry name" value="PRTase-like"/>
    <property type="match status" value="1"/>
</dbReference>
<keyword evidence="11" id="KW-0460">Magnesium</keyword>
<accession>Q0RBH6</accession>
<dbReference type="Proteomes" id="UP000000657">
    <property type="component" value="Chromosome"/>
</dbReference>
<feature type="compositionally biased region" description="Polar residues" evidence="14">
    <location>
        <begin position="426"/>
        <end position="435"/>
    </location>
</feature>
<organism evidence="18 19">
    <name type="scientific">Frankia alni (strain DSM 45986 / CECT 9034 / ACN14a)</name>
    <dbReference type="NCBI Taxonomy" id="326424"/>
    <lineage>
        <taxon>Bacteria</taxon>
        <taxon>Bacillati</taxon>
        <taxon>Actinomycetota</taxon>
        <taxon>Actinomycetes</taxon>
        <taxon>Frankiales</taxon>
        <taxon>Frankiaceae</taxon>
        <taxon>Frankia</taxon>
    </lineage>
</organism>
<evidence type="ECO:0000259" key="15">
    <source>
        <dbReference type="Pfam" id="PF00156"/>
    </source>
</evidence>
<comment type="similarity">
    <text evidence="13">Belongs to the tRNA(Ile)-lysidine synthase family.</text>
</comment>
<dbReference type="Gene3D" id="3.40.50.2020">
    <property type="match status" value="1"/>
</dbReference>
<comment type="catalytic activity">
    <reaction evidence="12 13">
        <text>cytidine(34) in tRNA(Ile2) + L-lysine + ATP = lysidine(34) in tRNA(Ile2) + AMP + diphosphate + H(+)</text>
        <dbReference type="Rhea" id="RHEA:43744"/>
        <dbReference type="Rhea" id="RHEA-COMP:10625"/>
        <dbReference type="Rhea" id="RHEA-COMP:10670"/>
        <dbReference type="ChEBI" id="CHEBI:15378"/>
        <dbReference type="ChEBI" id="CHEBI:30616"/>
        <dbReference type="ChEBI" id="CHEBI:32551"/>
        <dbReference type="ChEBI" id="CHEBI:33019"/>
        <dbReference type="ChEBI" id="CHEBI:82748"/>
        <dbReference type="ChEBI" id="CHEBI:83665"/>
        <dbReference type="ChEBI" id="CHEBI:456215"/>
        <dbReference type="EC" id="6.3.4.19"/>
    </reaction>
</comment>
<feature type="region of interest" description="Disordered" evidence="14">
    <location>
        <begin position="1"/>
        <end position="35"/>
    </location>
</feature>
<comment type="function">
    <text evidence="13">Ligates lysine onto the cytidine present at position 34 of the AUA codon-specific tRNA(Ile) that contains the anticodon CAU, in an ATP-dependent manner. Cytidine is converted to lysidine, thus changing the amino acid specificity of the tRNA from methionine to isoleucine.</text>
</comment>